<dbReference type="SMART" id="SM00471">
    <property type="entry name" value="HDc"/>
    <property type="match status" value="1"/>
</dbReference>
<dbReference type="SUPFAM" id="SSF81271">
    <property type="entry name" value="TGS-like"/>
    <property type="match status" value="1"/>
</dbReference>
<dbReference type="InterPro" id="IPR004811">
    <property type="entry name" value="RelA/Spo_fam"/>
</dbReference>
<dbReference type="SUPFAM" id="SSF81301">
    <property type="entry name" value="Nucleotidyltransferase"/>
    <property type="match status" value="1"/>
</dbReference>
<protein>
    <recommendedName>
        <fullName evidence="2">GTP diphosphokinase</fullName>
        <ecNumber evidence="2">2.7.6.5</ecNumber>
    </recommendedName>
</protein>
<evidence type="ECO:0000256" key="2">
    <source>
        <dbReference type="ARBA" id="ARBA00013251"/>
    </source>
</evidence>
<dbReference type="FunFam" id="3.30.460.10:FF:000001">
    <property type="entry name" value="GTP pyrophosphokinase RelA"/>
    <property type="match status" value="1"/>
</dbReference>
<dbReference type="CDD" id="cd00077">
    <property type="entry name" value="HDc"/>
    <property type="match status" value="1"/>
</dbReference>
<dbReference type="InterPro" id="IPR012676">
    <property type="entry name" value="TGS-like"/>
</dbReference>
<feature type="domain" description="HD" evidence="6">
    <location>
        <begin position="54"/>
        <end position="153"/>
    </location>
</feature>
<dbReference type="FunFam" id="3.10.20.30:FF:000002">
    <property type="entry name" value="GTP pyrophosphokinase (RelA/SpoT)"/>
    <property type="match status" value="1"/>
</dbReference>
<accession>A0A1M5P0Q7</accession>
<keyword evidence="8" id="KW-0418">Kinase</keyword>
<dbReference type="InterPro" id="IPR006674">
    <property type="entry name" value="HD_domain"/>
</dbReference>
<dbReference type="Pfam" id="PF19296">
    <property type="entry name" value="RelA_AH_RIS"/>
    <property type="match status" value="1"/>
</dbReference>
<dbReference type="SUPFAM" id="SSF55021">
    <property type="entry name" value="ACT-like"/>
    <property type="match status" value="1"/>
</dbReference>
<comment type="function">
    <text evidence="4">In eubacteria ppGpp (guanosine 3'-diphosphate 5'-diphosphate) is a mediator of the stringent response that coordinates a variety of cellular activities in response to changes in nutritional abundance.</text>
</comment>
<evidence type="ECO:0000259" key="6">
    <source>
        <dbReference type="PROSITE" id="PS51831"/>
    </source>
</evidence>
<gene>
    <name evidence="8" type="ORF">SAMN02745221_01348</name>
</gene>
<evidence type="ECO:0000259" key="7">
    <source>
        <dbReference type="PROSITE" id="PS51880"/>
    </source>
</evidence>
<dbReference type="Gene3D" id="3.30.70.260">
    <property type="match status" value="1"/>
</dbReference>
<dbReference type="SMART" id="SM00954">
    <property type="entry name" value="RelA_SpoT"/>
    <property type="match status" value="1"/>
</dbReference>
<evidence type="ECO:0000256" key="3">
    <source>
        <dbReference type="ARBA" id="ARBA00048244"/>
    </source>
</evidence>
<sequence>MVIMMLGTEMIGPEKIIEKVKSYDPDADIELIERAYNCAYAAHAGQKRISGEPYIIHPLEVALILADLELDVETIAAALLHDVIEDTHLTYLNIVDEFGEEIALLVDGVTKLSRIDFKSKEDAQAENLRKMFIAMAKDIRVILIKLADRLHNMRTLHYHQNEEKQKEIARETLEIFAPLAHRLGIFKIKWELEDLAFYYLDKEMYYEIAKRLKQKRKEREEYVHELIAQIKQRLDEMGIEADIAGRPKNIYSIYKKMVKQNKDIDEIYDKIAIRVIVNDVRDCYGVLGIIHTMWKPLPGRFKDYIATPKPNMYQSLHTTLIGKGGEPFEVQIRTWEMHRTAEYGIAAHWRYKEGDNPKERKFDEKLSWLRQLLEWQQDVKDTREFMESLKIDLFDDTVFVFTPKGAVIELPKGACPVDFAYRVHTEVGHQCIGAKVNGRIVPLDYPLGNGDIVEIITSKHSPGPTYDWLNFVKTSTAKSRIKQWFNREKKQSNIIKGRDILEKELKKKHLDPKELMKEAKLTEVAKKFNFNTADDLLAAVGDGVITPNQVINRQKELFFPATQVEDIIEIAHANQKTTAKNREAAALRIKGVDDVAIRLARCCNPLPGDKVLGYITRGRGVSVHRQDCPNLQNYLKNEPDRIIEVEWSDDKGMFNVEIEVKAYDRDRLTTDVMTVIADMKIHINSVYSRVTKNDEALINLKLEIKDINRLYAAMQRIKKVKDVLEVRRVLPGEVRGD</sequence>
<dbReference type="FunFam" id="1.10.3210.10:FF:000001">
    <property type="entry name" value="GTP pyrophosphokinase RelA"/>
    <property type="match status" value="1"/>
</dbReference>
<dbReference type="GO" id="GO:0015970">
    <property type="term" value="P:guanosine tetraphosphate biosynthetic process"/>
    <property type="evidence" value="ECO:0007669"/>
    <property type="project" value="UniProtKB-UniPathway"/>
</dbReference>
<dbReference type="GO" id="GO:0005886">
    <property type="term" value="C:plasma membrane"/>
    <property type="evidence" value="ECO:0007669"/>
    <property type="project" value="TreeGrafter"/>
</dbReference>
<dbReference type="EC" id="2.7.6.5" evidence="2"/>
<dbReference type="InterPro" id="IPR007685">
    <property type="entry name" value="RelA_SpoT"/>
</dbReference>
<feature type="domain" description="TGS" evidence="7">
    <location>
        <begin position="392"/>
        <end position="457"/>
    </location>
</feature>
<dbReference type="SUPFAM" id="SSF109604">
    <property type="entry name" value="HD-domain/PDEase-like"/>
    <property type="match status" value="1"/>
</dbReference>
<dbReference type="CDD" id="cd01668">
    <property type="entry name" value="TGS_RSH"/>
    <property type="match status" value="1"/>
</dbReference>
<dbReference type="Gene3D" id="3.30.460.10">
    <property type="entry name" value="Beta Polymerase, domain 2"/>
    <property type="match status" value="1"/>
</dbReference>
<dbReference type="GO" id="GO:0008728">
    <property type="term" value="F:GTP diphosphokinase activity"/>
    <property type="evidence" value="ECO:0007669"/>
    <property type="project" value="UniProtKB-EC"/>
</dbReference>
<evidence type="ECO:0000313" key="8">
    <source>
        <dbReference type="EMBL" id="SHG95328.1"/>
    </source>
</evidence>
<dbReference type="UniPathway" id="UPA00908">
    <property type="reaction ID" value="UER00884"/>
</dbReference>
<name>A0A1M5P0Q7_9FIRM</name>
<dbReference type="Pfam" id="PF04607">
    <property type="entry name" value="RelA_SpoT"/>
    <property type="match status" value="1"/>
</dbReference>
<evidence type="ECO:0000313" key="9">
    <source>
        <dbReference type="Proteomes" id="UP000242329"/>
    </source>
</evidence>
<proteinExistence type="inferred from homology"/>
<feature type="domain" description="ACT" evidence="5">
    <location>
        <begin position="657"/>
        <end position="731"/>
    </location>
</feature>
<dbReference type="PANTHER" id="PTHR21262:SF31">
    <property type="entry name" value="GTP PYROPHOSPHOKINASE"/>
    <property type="match status" value="1"/>
</dbReference>
<keyword evidence="9" id="KW-1185">Reference proteome</keyword>
<dbReference type="Pfam" id="PF13291">
    <property type="entry name" value="ACT_4"/>
    <property type="match status" value="1"/>
</dbReference>
<dbReference type="PROSITE" id="PS51671">
    <property type="entry name" value="ACT"/>
    <property type="match status" value="1"/>
</dbReference>
<dbReference type="Gene3D" id="1.10.3210.10">
    <property type="entry name" value="Hypothetical protein af1432"/>
    <property type="match status" value="1"/>
</dbReference>
<dbReference type="InterPro" id="IPR002912">
    <property type="entry name" value="ACT_dom"/>
</dbReference>
<dbReference type="Pfam" id="PF02824">
    <property type="entry name" value="TGS"/>
    <property type="match status" value="1"/>
</dbReference>
<dbReference type="InterPro" id="IPR012675">
    <property type="entry name" value="Beta-grasp_dom_sf"/>
</dbReference>
<dbReference type="Gene3D" id="3.10.20.30">
    <property type="match status" value="1"/>
</dbReference>
<organism evidence="8 9">
    <name type="scientific">Thermosyntropha lipolytica DSM 11003</name>
    <dbReference type="NCBI Taxonomy" id="1123382"/>
    <lineage>
        <taxon>Bacteria</taxon>
        <taxon>Bacillati</taxon>
        <taxon>Bacillota</taxon>
        <taxon>Clostridia</taxon>
        <taxon>Eubacteriales</taxon>
        <taxon>Syntrophomonadaceae</taxon>
        <taxon>Thermosyntropha</taxon>
    </lineage>
</organism>
<evidence type="ECO:0000256" key="4">
    <source>
        <dbReference type="RuleBase" id="RU003847"/>
    </source>
</evidence>
<keyword evidence="8" id="KW-0808">Transferase</keyword>
<reference evidence="9" key="1">
    <citation type="submission" date="2016-11" db="EMBL/GenBank/DDBJ databases">
        <authorList>
            <person name="Varghese N."/>
            <person name="Submissions S."/>
        </authorList>
    </citation>
    <scope>NUCLEOTIDE SEQUENCE [LARGE SCALE GENOMIC DNA]</scope>
    <source>
        <strain evidence="9">DSM 11003</strain>
    </source>
</reference>
<evidence type="ECO:0000256" key="1">
    <source>
        <dbReference type="ARBA" id="ARBA00004976"/>
    </source>
</evidence>
<dbReference type="Pfam" id="PF13328">
    <property type="entry name" value="HD_4"/>
    <property type="match status" value="1"/>
</dbReference>
<dbReference type="GO" id="GO:0016301">
    <property type="term" value="F:kinase activity"/>
    <property type="evidence" value="ECO:0007669"/>
    <property type="project" value="UniProtKB-KW"/>
</dbReference>
<dbReference type="AlphaFoldDB" id="A0A1M5P0Q7"/>
<comment type="pathway">
    <text evidence="1">Purine metabolism; ppGpp biosynthesis; ppGpp from GTP: step 1/2.</text>
</comment>
<comment type="catalytic activity">
    <reaction evidence="3">
        <text>GTP + ATP = guanosine 3'-diphosphate 5'-triphosphate + AMP</text>
        <dbReference type="Rhea" id="RHEA:22088"/>
        <dbReference type="ChEBI" id="CHEBI:30616"/>
        <dbReference type="ChEBI" id="CHEBI:37565"/>
        <dbReference type="ChEBI" id="CHEBI:142410"/>
        <dbReference type="ChEBI" id="CHEBI:456215"/>
        <dbReference type="EC" id="2.7.6.5"/>
    </reaction>
</comment>
<dbReference type="PANTHER" id="PTHR21262">
    <property type="entry name" value="GUANOSINE-3',5'-BIS DIPHOSPHATE 3'-PYROPHOSPHOHYDROLASE"/>
    <property type="match status" value="1"/>
</dbReference>
<dbReference type="InterPro" id="IPR033655">
    <property type="entry name" value="TGS_RelA/SpoT"/>
</dbReference>
<dbReference type="PROSITE" id="PS51880">
    <property type="entry name" value="TGS"/>
    <property type="match status" value="1"/>
</dbReference>
<dbReference type="STRING" id="1123382.SAMN02745221_01348"/>
<dbReference type="EMBL" id="FQWY01000019">
    <property type="protein sequence ID" value="SHG95328.1"/>
    <property type="molecule type" value="Genomic_DNA"/>
</dbReference>
<dbReference type="InterPro" id="IPR003607">
    <property type="entry name" value="HD/PDEase_dom"/>
</dbReference>
<dbReference type="NCBIfam" id="TIGR00691">
    <property type="entry name" value="spoT_relA"/>
    <property type="match status" value="1"/>
</dbReference>
<evidence type="ECO:0000259" key="5">
    <source>
        <dbReference type="PROSITE" id="PS51671"/>
    </source>
</evidence>
<dbReference type="CDD" id="cd05399">
    <property type="entry name" value="NT_Rel-Spo_like"/>
    <property type="match status" value="1"/>
</dbReference>
<comment type="similarity">
    <text evidence="4">Belongs to the relA/spoT family.</text>
</comment>
<dbReference type="InterPro" id="IPR043519">
    <property type="entry name" value="NT_sf"/>
</dbReference>
<dbReference type="InterPro" id="IPR004095">
    <property type="entry name" value="TGS"/>
</dbReference>
<dbReference type="Proteomes" id="UP000242329">
    <property type="component" value="Unassembled WGS sequence"/>
</dbReference>
<dbReference type="InterPro" id="IPR045600">
    <property type="entry name" value="RelA/SpoT_AH_RIS"/>
</dbReference>
<dbReference type="CDD" id="cd04876">
    <property type="entry name" value="ACT_RelA-SpoT"/>
    <property type="match status" value="1"/>
</dbReference>
<dbReference type="InterPro" id="IPR045865">
    <property type="entry name" value="ACT-like_dom_sf"/>
</dbReference>
<dbReference type="PROSITE" id="PS51831">
    <property type="entry name" value="HD"/>
    <property type="match status" value="1"/>
</dbReference>